<evidence type="ECO:0000256" key="5">
    <source>
        <dbReference type="ARBA" id="ARBA00022553"/>
    </source>
</evidence>
<reference evidence="18" key="1">
    <citation type="journal article" date="2019" name="Int. J. Syst. Evol. Microbiol.">
        <title>The Global Catalogue of Microorganisms (GCM) 10K type strain sequencing project: providing services to taxonomists for standard genome sequencing and annotation.</title>
        <authorList>
            <consortium name="The Broad Institute Genomics Platform"/>
            <consortium name="The Broad Institute Genome Sequencing Center for Infectious Disease"/>
            <person name="Wu L."/>
            <person name="Ma J."/>
        </authorList>
    </citation>
    <scope>NUCLEOTIDE SEQUENCE [LARGE SCALE GENOMIC DNA]</scope>
    <source>
        <strain evidence="18">KCTC 3950</strain>
    </source>
</reference>
<evidence type="ECO:0000256" key="4">
    <source>
        <dbReference type="ARBA" id="ARBA00022475"/>
    </source>
</evidence>
<dbReference type="InterPro" id="IPR036890">
    <property type="entry name" value="HATPase_C_sf"/>
</dbReference>
<name>A0ABW5PI98_9BACL</name>
<comment type="subcellular location">
    <subcellularLocation>
        <location evidence="2">Cell membrane</location>
        <topology evidence="2">Multi-pass membrane protein</topology>
    </subcellularLocation>
</comment>
<accession>A0ABW5PI98</accession>
<comment type="catalytic activity">
    <reaction evidence="1">
        <text>ATP + protein L-histidine = ADP + protein N-phospho-L-histidine.</text>
        <dbReference type="EC" id="2.7.13.3"/>
    </reaction>
</comment>
<dbReference type="GO" id="GO:0016301">
    <property type="term" value="F:kinase activity"/>
    <property type="evidence" value="ECO:0007669"/>
    <property type="project" value="UniProtKB-KW"/>
</dbReference>
<evidence type="ECO:0000313" key="18">
    <source>
        <dbReference type="Proteomes" id="UP001597541"/>
    </source>
</evidence>
<dbReference type="SMART" id="SM00304">
    <property type="entry name" value="HAMP"/>
    <property type="match status" value="1"/>
</dbReference>
<evidence type="ECO:0000256" key="1">
    <source>
        <dbReference type="ARBA" id="ARBA00000085"/>
    </source>
</evidence>
<evidence type="ECO:0000256" key="8">
    <source>
        <dbReference type="ARBA" id="ARBA00022741"/>
    </source>
</evidence>
<evidence type="ECO:0000256" key="10">
    <source>
        <dbReference type="ARBA" id="ARBA00022840"/>
    </source>
</evidence>
<dbReference type="Gene3D" id="1.10.287.130">
    <property type="match status" value="1"/>
</dbReference>
<organism evidence="17 18">
    <name type="scientific">Paenibacillus gansuensis</name>
    <dbReference type="NCBI Taxonomy" id="306542"/>
    <lineage>
        <taxon>Bacteria</taxon>
        <taxon>Bacillati</taxon>
        <taxon>Bacillota</taxon>
        <taxon>Bacilli</taxon>
        <taxon>Bacillales</taxon>
        <taxon>Paenibacillaceae</taxon>
        <taxon>Paenibacillus</taxon>
    </lineage>
</organism>
<dbReference type="RefSeq" id="WP_377604889.1">
    <property type="nucleotide sequence ID" value="NZ_JBHUME010000011.1"/>
</dbReference>
<dbReference type="SUPFAM" id="SSF55874">
    <property type="entry name" value="ATPase domain of HSP90 chaperone/DNA topoisomerase II/histidine kinase"/>
    <property type="match status" value="1"/>
</dbReference>
<keyword evidence="11 14" id="KW-1133">Transmembrane helix</keyword>
<sequence>MIRLKHSLLSQYLLIVLSALVLLPLMIPVLSVSLMLLDRPEAGENVYRNGLDLEEMWHKEAAALKGHKDADVNAALYRLQATYPKARMFWVDGQGNTRLQLPKPLSLPEKWTAAYTISFMKQRTAGDPFTVVAFIGEERGGGSSGSRLGPGSGQGFMVFEVPRSEMRAEGERLREDHSKIFVAGTLAILGLFLFISLLFFYRIRKRLVRLQAAMTAPTESGIPEPVKVENRDEIGRLESAFADMVGKLEASRRREAEEEALRRDLIAKLSHDLRTPLTTIGGLVYRLKEEPLSAKGMESLRLIERKMSYLGQLIENLFSYSLLTAGVYPYKPQETDIVRLVRTLLAQWYPLFEKEGFEIEPDFPETSVLWRLDPQWLERVVDNYLQNVLRHAGSGKYIRVSLSAEQGGSMEISDRGPGLNGVTEEKGAGIGLTIAALMLKEMSLRADVSSSEQGTTITIMRSLGRF</sequence>
<keyword evidence="5" id="KW-0597">Phosphoprotein</keyword>
<dbReference type="InterPro" id="IPR050398">
    <property type="entry name" value="HssS/ArlS-like"/>
</dbReference>
<feature type="domain" description="HAMP" evidence="16">
    <location>
        <begin position="201"/>
        <end position="253"/>
    </location>
</feature>
<evidence type="ECO:0000256" key="7">
    <source>
        <dbReference type="ARBA" id="ARBA00022692"/>
    </source>
</evidence>
<feature type="transmembrane region" description="Helical" evidence="14">
    <location>
        <begin position="12"/>
        <end position="37"/>
    </location>
</feature>
<protein>
    <recommendedName>
        <fullName evidence="3">histidine kinase</fullName>
        <ecNumber evidence="3">2.7.13.3</ecNumber>
    </recommendedName>
</protein>
<evidence type="ECO:0000259" key="15">
    <source>
        <dbReference type="PROSITE" id="PS50109"/>
    </source>
</evidence>
<dbReference type="PANTHER" id="PTHR45528">
    <property type="entry name" value="SENSOR HISTIDINE KINASE CPXA"/>
    <property type="match status" value="1"/>
</dbReference>
<dbReference type="SUPFAM" id="SSF47384">
    <property type="entry name" value="Homodimeric domain of signal transducing histidine kinase"/>
    <property type="match status" value="1"/>
</dbReference>
<dbReference type="EC" id="2.7.13.3" evidence="3"/>
<feature type="domain" description="Histidine kinase" evidence="15">
    <location>
        <begin position="268"/>
        <end position="465"/>
    </location>
</feature>
<keyword evidence="8" id="KW-0547">Nucleotide-binding</keyword>
<keyword evidence="4" id="KW-1003">Cell membrane</keyword>
<dbReference type="PROSITE" id="PS50109">
    <property type="entry name" value="HIS_KIN"/>
    <property type="match status" value="1"/>
</dbReference>
<evidence type="ECO:0000256" key="9">
    <source>
        <dbReference type="ARBA" id="ARBA00022777"/>
    </source>
</evidence>
<gene>
    <name evidence="17" type="ORF">ACFSUF_17665</name>
</gene>
<dbReference type="CDD" id="cd00082">
    <property type="entry name" value="HisKA"/>
    <property type="match status" value="1"/>
</dbReference>
<dbReference type="Gene3D" id="6.10.340.10">
    <property type="match status" value="1"/>
</dbReference>
<dbReference type="InterPro" id="IPR003660">
    <property type="entry name" value="HAMP_dom"/>
</dbReference>
<feature type="transmembrane region" description="Helical" evidence="14">
    <location>
        <begin position="180"/>
        <end position="201"/>
    </location>
</feature>
<evidence type="ECO:0000256" key="2">
    <source>
        <dbReference type="ARBA" id="ARBA00004651"/>
    </source>
</evidence>
<proteinExistence type="predicted"/>
<dbReference type="InterPro" id="IPR005467">
    <property type="entry name" value="His_kinase_dom"/>
</dbReference>
<dbReference type="InterPro" id="IPR003594">
    <property type="entry name" value="HATPase_dom"/>
</dbReference>
<keyword evidence="12" id="KW-0902">Two-component regulatory system</keyword>
<dbReference type="InterPro" id="IPR036097">
    <property type="entry name" value="HisK_dim/P_sf"/>
</dbReference>
<dbReference type="Proteomes" id="UP001597541">
    <property type="component" value="Unassembled WGS sequence"/>
</dbReference>
<dbReference type="Pfam" id="PF02518">
    <property type="entry name" value="HATPase_c"/>
    <property type="match status" value="1"/>
</dbReference>
<keyword evidence="6" id="KW-0808">Transferase</keyword>
<evidence type="ECO:0000256" key="13">
    <source>
        <dbReference type="ARBA" id="ARBA00023136"/>
    </source>
</evidence>
<keyword evidence="13 14" id="KW-0472">Membrane</keyword>
<dbReference type="PANTHER" id="PTHR45528:SF1">
    <property type="entry name" value="SENSOR HISTIDINE KINASE CPXA"/>
    <property type="match status" value="1"/>
</dbReference>
<dbReference type="SMART" id="SM00387">
    <property type="entry name" value="HATPase_c"/>
    <property type="match status" value="1"/>
</dbReference>
<dbReference type="EMBL" id="JBHUME010000011">
    <property type="protein sequence ID" value="MFD2614240.1"/>
    <property type="molecule type" value="Genomic_DNA"/>
</dbReference>
<dbReference type="Pfam" id="PF00512">
    <property type="entry name" value="HisKA"/>
    <property type="match status" value="1"/>
</dbReference>
<evidence type="ECO:0000256" key="3">
    <source>
        <dbReference type="ARBA" id="ARBA00012438"/>
    </source>
</evidence>
<dbReference type="PROSITE" id="PS50885">
    <property type="entry name" value="HAMP"/>
    <property type="match status" value="1"/>
</dbReference>
<keyword evidence="10" id="KW-0067">ATP-binding</keyword>
<evidence type="ECO:0000256" key="12">
    <source>
        <dbReference type="ARBA" id="ARBA00023012"/>
    </source>
</evidence>
<evidence type="ECO:0000256" key="6">
    <source>
        <dbReference type="ARBA" id="ARBA00022679"/>
    </source>
</evidence>
<evidence type="ECO:0000256" key="14">
    <source>
        <dbReference type="SAM" id="Phobius"/>
    </source>
</evidence>
<evidence type="ECO:0000256" key="11">
    <source>
        <dbReference type="ARBA" id="ARBA00022989"/>
    </source>
</evidence>
<comment type="caution">
    <text evidence="17">The sequence shown here is derived from an EMBL/GenBank/DDBJ whole genome shotgun (WGS) entry which is preliminary data.</text>
</comment>
<keyword evidence="9 17" id="KW-0418">Kinase</keyword>
<dbReference type="InterPro" id="IPR003661">
    <property type="entry name" value="HisK_dim/P_dom"/>
</dbReference>
<evidence type="ECO:0000313" key="17">
    <source>
        <dbReference type="EMBL" id="MFD2614240.1"/>
    </source>
</evidence>
<evidence type="ECO:0000259" key="16">
    <source>
        <dbReference type="PROSITE" id="PS50885"/>
    </source>
</evidence>
<keyword evidence="18" id="KW-1185">Reference proteome</keyword>
<dbReference type="SMART" id="SM00388">
    <property type="entry name" value="HisKA"/>
    <property type="match status" value="1"/>
</dbReference>
<dbReference type="Gene3D" id="3.30.565.10">
    <property type="entry name" value="Histidine kinase-like ATPase, C-terminal domain"/>
    <property type="match status" value="1"/>
</dbReference>
<keyword evidence="7 14" id="KW-0812">Transmembrane</keyword>